<dbReference type="InterPro" id="IPR014748">
    <property type="entry name" value="Enoyl-CoA_hydra_C"/>
</dbReference>
<dbReference type="GO" id="GO:0003824">
    <property type="term" value="F:catalytic activity"/>
    <property type="evidence" value="ECO:0007669"/>
    <property type="project" value="UniProtKB-ARBA"/>
</dbReference>
<dbReference type="PANTHER" id="PTHR43802:SF1">
    <property type="entry name" value="IP11341P-RELATED"/>
    <property type="match status" value="1"/>
</dbReference>
<protein>
    <submittedName>
        <fullName evidence="2">Crotonase/enoyl-CoA hydratase family protein</fullName>
    </submittedName>
</protein>
<sequence>MSHIEVRRDGHVLDIKINRPEKLNALSPAMYHDIGLAYAELDGDPELRVGVLHAEGKHFTAGVELDLWAPIFGSGQGFPLQAPAFDPFCLKGPRCRKPIVFAAQGYCYTWGVEIMLNTDVRVAADDTRFAMLEVKRGIYPCGGATLRLPQQMGWANAQRYLLTGDSWTAAESHRLGLVQEVVPAGQQYAKAREIAGRIAAAAPLGVQALLKATRLAALEGEKPAIATLFDDMVTVMKSDDAREGVQSFLERREARFTGR</sequence>
<dbReference type="RefSeq" id="WP_166252123.1">
    <property type="nucleotide sequence ID" value="NZ_JAAMOW010000002.1"/>
</dbReference>
<dbReference type="Proteomes" id="UP000472676">
    <property type="component" value="Unassembled WGS sequence"/>
</dbReference>
<organism evidence="2 3">
    <name type="scientific">Solimonas terrae</name>
    <dbReference type="NCBI Taxonomy" id="1396819"/>
    <lineage>
        <taxon>Bacteria</taxon>
        <taxon>Pseudomonadati</taxon>
        <taxon>Pseudomonadota</taxon>
        <taxon>Gammaproteobacteria</taxon>
        <taxon>Nevskiales</taxon>
        <taxon>Nevskiaceae</taxon>
        <taxon>Solimonas</taxon>
    </lineage>
</organism>
<dbReference type="PANTHER" id="PTHR43802">
    <property type="entry name" value="ENOYL-COA HYDRATASE"/>
    <property type="match status" value="1"/>
</dbReference>
<dbReference type="CDD" id="cd06558">
    <property type="entry name" value="crotonase-like"/>
    <property type="match status" value="1"/>
</dbReference>
<dbReference type="Pfam" id="PF00378">
    <property type="entry name" value="ECH_1"/>
    <property type="match status" value="1"/>
</dbReference>
<gene>
    <name evidence="2" type="ORF">G7Y85_03940</name>
</gene>
<dbReference type="Gene3D" id="3.90.226.10">
    <property type="entry name" value="2-enoyl-CoA Hydratase, Chain A, domain 1"/>
    <property type="match status" value="1"/>
</dbReference>
<keyword evidence="3" id="KW-1185">Reference proteome</keyword>
<name>A0A6M2BMM1_9GAMM</name>
<comment type="similarity">
    <text evidence="1">Belongs to the enoyl-CoA hydratase/isomerase family.</text>
</comment>
<dbReference type="SUPFAM" id="SSF52096">
    <property type="entry name" value="ClpP/crotonase"/>
    <property type="match status" value="1"/>
</dbReference>
<reference evidence="2 3" key="1">
    <citation type="journal article" date="2014" name="Int. J. Syst. Evol. Microbiol.">
        <title>Solimonas terrae sp. nov., isolated from soil.</title>
        <authorList>
            <person name="Kim S.J."/>
            <person name="Moon J.Y."/>
            <person name="Weon H.Y."/>
            <person name="Ahn J.H."/>
            <person name="Chen W.M."/>
            <person name="Kwon S.W."/>
        </authorList>
    </citation>
    <scope>NUCLEOTIDE SEQUENCE [LARGE SCALE GENOMIC DNA]</scope>
    <source>
        <strain evidence="2 3">KIS83-12</strain>
    </source>
</reference>
<dbReference type="Gene3D" id="1.10.12.10">
    <property type="entry name" value="Lyase 2-enoyl-coa Hydratase, Chain A, domain 2"/>
    <property type="match status" value="1"/>
</dbReference>
<accession>A0A6M2BMM1</accession>
<evidence type="ECO:0000313" key="3">
    <source>
        <dbReference type="Proteomes" id="UP000472676"/>
    </source>
</evidence>
<dbReference type="InterPro" id="IPR001753">
    <property type="entry name" value="Enoyl-CoA_hydra/iso"/>
</dbReference>
<dbReference type="NCBIfam" id="NF005126">
    <property type="entry name" value="PRK06563.1"/>
    <property type="match status" value="1"/>
</dbReference>
<dbReference type="AlphaFoldDB" id="A0A6M2BMM1"/>
<evidence type="ECO:0000256" key="1">
    <source>
        <dbReference type="ARBA" id="ARBA00005254"/>
    </source>
</evidence>
<dbReference type="EMBL" id="JAAMOW010000002">
    <property type="protein sequence ID" value="NGY03902.1"/>
    <property type="molecule type" value="Genomic_DNA"/>
</dbReference>
<comment type="caution">
    <text evidence="2">The sequence shown here is derived from an EMBL/GenBank/DDBJ whole genome shotgun (WGS) entry which is preliminary data.</text>
</comment>
<evidence type="ECO:0000313" key="2">
    <source>
        <dbReference type="EMBL" id="NGY03902.1"/>
    </source>
</evidence>
<proteinExistence type="inferred from homology"/>
<dbReference type="InterPro" id="IPR029045">
    <property type="entry name" value="ClpP/crotonase-like_dom_sf"/>
</dbReference>